<dbReference type="AlphaFoldDB" id="A0A3N4I9X8"/>
<reference evidence="1 2" key="1">
    <citation type="journal article" date="2018" name="Nat. Ecol. Evol.">
        <title>Pezizomycetes genomes reveal the molecular basis of ectomycorrhizal truffle lifestyle.</title>
        <authorList>
            <person name="Murat C."/>
            <person name="Payen T."/>
            <person name="Noel B."/>
            <person name="Kuo A."/>
            <person name="Morin E."/>
            <person name="Chen J."/>
            <person name="Kohler A."/>
            <person name="Krizsan K."/>
            <person name="Balestrini R."/>
            <person name="Da Silva C."/>
            <person name="Montanini B."/>
            <person name="Hainaut M."/>
            <person name="Levati E."/>
            <person name="Barry K.W."/>
            <person name="Belfiori B."/>
            <person name="Cichocki N."/>
            <person name="Clum A."/>
            <person name="Dockter R.B."/>
            <person name="Fauchery L."/>
            <person name="Guy J."/>
            <person name="Iotti M."/>
            <person name="Le Tacon F."/>
            <person name="Lindquist E.A."/>
            <person name="Lipzen A."/>
            <person name="Malagnac F."/>
            <person name="Mello A."/>
            <person name="Molinier V."/>
            <person name="Miyauchi S."/>
            <person name="Poulain J."/>
            <person name="Riccioni C."/>
            <person name="Rubini A."/>
            <person name="Sitrit Y."/>
            <person name="Splivallo R."/>
            <person name="Traeger S."/>
            <person name="Wang M."/>
            <person name="Zifcakova L."/>
            <person name="Wipf D."/>
            <person name="Zambonelli A."/>
            <person name="Paolocci F."/>
            <person name="Nowrousian M."/>
            <person name="Ottonello S."/>
            <person name="Baldrian P."/>
            <person name="Spatafora J.W."/>
            <person name="Henrissat B."/>
            <person name="Nagy L.G."/>
            <person name="Aury J.M."/>
            <person name="Wincker P."/>
            <person name="Grigoriev I.V."/>
            <person name="Bonfante P."/>
            <person name="Martin F.M."/>
        </authorList>
    </citation>
    <scope>NUCLEOTIDE SEQUENCE [LARGE SCALE GENOMIC DNA]</scope>
    <source>
        <strain evidence="1 2">RN42</strain>
    </source>
</reference>
<name>A0A3N4I9X8_ASCIM</name>
<protein>
    <submittedName>
        <fullName evidence="1">Uncharacterized protein</fullName>
    </submittedName>
</protein>
<organism evidence="1 2">
    <name type="scientific">Ascobolus immersus RN42</name>
    <dbReference type="NCBI Taxonomy" id="1160509"/>
    <lineage>
        <taxon>Eukaryota</taxon>
        <taxon>Fungi</taxon>
        <taxon>Dikarya</taxon>
        <taxon>Ascomycota</taxon>
        <taxon>Pezizomycotina</taxon>
        <taxon>Pezizomycetes</taxon>
        <taxon>Pezizales</taxon>
        <taxon>Ascobolaceae</taxon>
        <taxon>Ascobolus</taxon>
    </lineage>
</organism>
<dbReference type="Proteomes" id="UP000275078">
    <property type="component" value="Unassembled WGS sequence"/>
</dbReference>
<proteinExistence type="predicted"/>
<evidence type="ECO:0000313" key="1">
    <source>
        <dbReference type="EMBL" id="RPA80991.1"/>
    </source>
</evidence>
<dbReference type="EMBL" id="ML119683">
    <property type="protein sequence ID" value="RPA80991.1"/>
    <property type="molecule type" value="Genomic_DNA"/>
</dbReference>
<evidence type="ECO:0000313" key="2">
    <source>
        <dbReference type="Proteomes" id="UP000275078"/>
    </source>
</evidence>
<sequence length="157" mass="18092">MLRSPPCRNVHLIGMRLILSPWFRDIRALLRSPSSAGIPFSIPNLEDSRVQEEALVLSAVLRIVWLGSKIPKRDGISDHWTVTLVYVLCNWTWTSRHAERTTILHRAHIHPTHLVRGSELLRFFRRSPESVSSRSICFGIRPLESLALHRSDYAFPH</sequence>
<keyword evidence="2" id="KW-1185">Reference proteome</keyword>
<gene>
    <name evidence="1" type="ORF">BJ508DRAFT_117845</name>
</gene>
<accession>A0A3N4I9X8</accession>